<evidence type="ECO:0000313" key="2">
    <source>
        <dbReference type="EMBL" id="ABE53969.1"/>
    </source>
</evidence>
<proteinExistence type="predicted"/>
<organism evidence="2 3">
    <name type="scientific">Shewanella denitrificans (strain OS217 / ATCC BAA-1090 / DSM 15013)</name>
    <dbReference type="NCBI Taxonomy" id="318161"/>
    <lineage>
        <taxon>Bacteria</taxon>
        <taxon>Pseudomonadati</taxon>
        <taxon>Pseudomonadota</taxon>
        <taxon>Gammaproteobacteria</taxon>
        <taxon>Alteromonadales</taxon>
        <taxon>Shewanellaceae</taxon>
        <taxon>Shewanella</taxon>
    </lineage>
</organism>
<gene>
    <name evidence="2" type="ordered locus">Sden_0679</name>
</gene>
<dbReference type="HOGENOM" id="CLU_1281376_0_0_6"/>
<reference evidence="2 3" key="1">
    <citation type="submission" date="2006-03" db="EMBL/GenBank/DDBJ databases">
        <title>Complete sequence of Shewanella denitrificans OS217.</title>
        <authorList>
            <consortium name="US DOE Joint Genome Institute"/>
            <person name="Copeland A."/>
            <person name="Lucas S."/>
            <person name="Lapidus A."/>
            <person name="Barry K."/>
            <person name="Detter J.C."/>
            <person name="Glavina del Rio T."/>
            <person name="Hammon N."/>
            <person name="Israni S."/>
            <person name="Dalin E."/>
            <person name="Tice H."/>
            <person name="Pitluck S."/>
            <person name="Brettin T."/>
            <person name="Bruce D."/>
            <person name="Han C."/>
            <person name="Tapia R."/>
            <person name="Gilna P."/>
            <person name="Kiss H."/>
            <person name="Schmutz J."/>
            <person name="Larimer F."/>
            <person name="Land M."/>
            <person name="Hauser L."/>
            <person name="Kyrpides N."/>
            <person name="Lykidis A."/>
            <person name="Richardson P."/>
        </authorList>
    </citation>
    <scope>NUCLEOTIDE SEQUENCE [LARGE SCALE GENOMIC DNA]</scope>
    <source>
        <strain evidence="3">OS217 / ATCC BAA-1090 / DSM 15013</strain>
    </source>
</reference>
<keyword evidence="1" id="KW-0732">Signal</keyword>
<dbReference type="Proteomes" id="UP000001982">
    <property type="component" value="Chromosome"/>
</dbReference>
<sequence length="192" mass="21041">MLKIIIVLSSLLLTSCATVAPVVNPNSPINIYGVTTLPPQSGSWVVMAASGYQSSLGSIGANKNESLVVNVSIFQLPALDSDKKFLEYIVESRATSPDTGRFENQENTENLSPLNGAICVKYHSISKDTNAKIQGGKASMFLESIGYNCQHPKKNTVGVNIEYSLRHFAHTQYPSLEKDSDDFFKNIQFTEF</sequence>
<feature type="signal peptide" evidence="1">
    <location>
        <begin position="1"/>
        <end position="19"/>
    </location>
</feature>
<dbReference type="KEGG" id="sdn:Sden_0679"/>
<dbReference type="AlphaFoldDB" id="Q12RF7"/>
<name>Q12RF7_SHEDO</name>
<dbReference type="RefSeq" id="WP_011495134.1">
    <property type="nucleotide sequence ID" value="NC_007954.1"/>
</dbReference>
<dbReference type="STRING" id="318161.Sden_0679"/>
<evidence type="ECO:0008006" key="4">
    <source>
        <dbReference type="Google" id="ProtNLM"/>
    </source>
</evidence>
<feature type="chain" id="PRO_5004181660" description="Lipoprotein" evidence="1">
    <location>
        <begin position="20"/>
        <end position="192"/>
    </location>
</feature>
<protein>
    <recommendedName>
        <fullName evidence="4">Lipoprotein</fullName>
    </recommendedName>
</protein>
<dbReference type="eggNOG" id="ENOG5033B40">
    <property type="taxonomic scope" value="Bacteria"/>
</dbReference>
<keyword evidence="3" id="KW-1185">Reference proteome</keyword>
<dbReference type="OrthoDB" id="6225595at2"/>
<dbReference type="EMBL" id="CP000302">
    <property type="protein sequence ID" value="ABE53969.1"/>
    <property type="molecule type" value="Genomic_DNA"/>
</dbReference>
<evidence type="ECO:0000313" key="3">
    <source>
        <dbReference type="Proteomes" id="UP000001982"/>
    </source>
</evidence>
<dbReference type="PROSITE" id="PS51257">
    <property type="entry name" value="PROKAR_LIPOPROTEIN"/>
    <property type="match status" value="1"/>
</dbReference>
<evidence type="ECO:0000256" key="1">
    <source>
        <dbReference type="SAM" id="SignalP"/>
    </source>
</evidence>
<accession>Q12RF7</accession>